<dbReference type="PANTHER" id="PTHR30472">
    <property type="entry name" value="FERRIC ENTEROBACTIN TRANSPORT SYSTEM PERMEASE PROTEIN"/>
    <property type="match status" value="1"/>
</dbReference>
<dbReference type="PATRIC" id="fig|1414851.3.peg.1128"/>
<feature type="transmembrane region" description="Helical" evidence="8">
    <location>
        <begin position="257"/>
        <end position="283"/>
    </location>
</feature>
<dbReference type="RefSeq" id="WP_023950593.1">
    <property type="nucleotide sequence ID" value="NZ_AYSV01000072.1"/>
</dbReference>
<feature type="transmembrane region" description="Helical" evidence="8">
    <location>
        <begin position="295"/>
        <end position="317"/>
    </location>
</feature>
<evidence type="ECO:0000256" key="4">
    <source>
        <dbReference type="ARBA" id="ARBA00022475"/>
    </source>
</evidence>
<dbReference type="Pfam" id="PF01032">
    <property type="entry name" value="FecCD"/>
    <property type="match status" value="1"/>
</dbReference>
<proteinExistence type="inferred from homology"/>
<dbReference type="EMBL" id="AYSV01000072">
    <property type="protein sequence ID" value="ETD72217.1"/>
    <property type="molecule type" value="Genomic_DNA"/>
</dbReference>
<feature type="transmembrane region" description="Helical" evidence="8">
    <location>
        <begin position="21"/>
        <end position="41"/>
    </location>
</feature>
<dbReference type="GO" id="GO:0005886">
    <property type="term" value="C:plasma membrane"/>
    <property type="evidence" value="ECO:0007669"/>
    <property type="project" value="UniProtKB-SubCell"/>
</dbReference>
<comment type="subcellular location">
    <subcellularLocation>
        <location evidence="1">Cell membrane</location>
        <topology evidence="1">Multi-pass membrane protein</topology>
    </subcellularLocation>
</comment>
<dbReference type="OrthoDB" id="9811975at2"/>
<dbReference type="Gene3D" id="1.10.3470.10">
    <property type="entry name" value="ABC transporter involved in vitamin B12 uptake, BtuC"/>
    <property type="match status" value="1"/>
</dbReference>
<feature type="transmembrane region" description="Helical" evidence="8">
    <location>
        <begin position="209"/>
        <end position="230"/>
    </location>
</feature>
<gene>
    <name evidence="9" type="ORF">V757_05575</name>
</gene>
<evidence type="ECO:0000256" key="6">
    <source>
        <dbReference type="ARBA" id="ARBA00022989"/>
    </source>
</evidence>
<dbReference type="SUPFAM" id="SSF81345">
    <property type="entry name" value="ABC transporter involved in vitamin B12 uptake, BtuC"/>
    <property type="match status" value="1"/>
</dbReference>
<comment type="caution">
    <text evidence="9">The sequence shown here is derived from an EMBL/GenBank/DDBJ whole genome shotgun (WGS) entry which is preliminary data.</text>
</comment>
<evidence type="ECO:0000256" key="8">
    <source>
        <dbReference type="SAM" id="Phobius"/>
    </source>
</evidence>
<keyword evidence="6 8" id="KW-1133">Transmembrane helix</keyword>
<feature type="transmembrane region" description="Helical" evidence="8">
    <location>
        <begin position="101"/>
        <end position="123"/>
    </location>
</feature>
<keyword evidence="7 8" id="KW-0472">Membrane</keyword>
<evidence type="ECO:0000313" key="9">
    <source>
        <dbReference type="EMBL" id="ETD72217.1"/>
    </source>
</evidence>
<dbReference type="InterPro" id="IPR000522">
    <property type="entry name" value="ABC_transptr_permease_BtuC"/>
</dbReference>
<keyword evidence="5 8" id="KW-0812">Transmembrane</keyword>
<keyword evidence="10" id="KW-1185">Reference proteome</keyword>
<comment type="similarity">
    <text evidence="2">Belongs to the binding-protein-dependent transport system permease family. FecCD subfamily.</text>
</comment>
<accession>V8G936</accession>
<evidence type="ECO:0000256" key="1">
    <source>
        <dbReference type="ARBA" id="ARBA00004651"/>
    </source>
</evidence>
<dbReference type="PANTHER" id="PTHR30472:SF24">
    <property type="entry name" value="FERRIC ENTEROBACTIN TRANSPORT SYSTEM PERMEASE PROTEIN FEPG"/>
    <property type="match status" value="1"/>
</dbReference>
<dbReference type="InterPro" id="IPR037294">
    <property type="entry name" value="ABC_BtuC-like"/>
</dbReference>
<name>V8G936_9BURK</name>
<dbReference type="GO" id="GO:0033214">
    <property type="term" value="P:siderophore-iron import into cell"/>
    <property type="evidence" value="ECO:0007669"/>
    <property type="project" value="TreeGrafter"/>
</dbReference>
<feature type="transmembrane region" description="Helical" evidence="8">
    <location>
        <begin position="169"/>
        <end position="189"/>
    </location>
</feature>
<evidence type="ECO:0000256" key="7">
    <source>
        <dbReference type="ARBA" id="ARBA00023136"/>
    </source>
</evidence>
<reference evidence="9 10" key="1">
    <citation type="submission" date="2013-11" db="EMBL/GenBank/DDBJ databases">
        <title>Genomic analysis of Pelistega sp. HM-7.</title>
        <authorList>
            <person name="Kumbhare S.V."/>
            <person name="Shetty S.A."/>
            <person name="Sharma O."/>
            <person name="Dhotre D.P."/>
        </authorList>
    </citation>
    <scope>NUCLEOTIDE SEQUENCE [LARGE SCALE GENOMIC DNA]</scope>
    <source>
        <strain evidence="9 10">HM-7</strain>
    </source>
</reference>
<evidence type="ECO:0000313" key="10">
    <source>
        <dbReference type="Proteomes" id="UP000018766"/>
    </source>
</evidence>
<organism evidence="9 10">
    <name type="scientific">Pelistega indica</name>
    <dbReference type="NCBI Taxonomy" id="1414851"/>
    <lineage>
        <taxon>Bacteria</taxon>
        <taxon>Pseudomonadati</taxon>
        <taxon>Pseudomonadota</taxon>
        <taxon>Betaproteobacteria</taxon>
        <taxon>Burkholderiales</taxon>
        <taxon>Alcaligenaceae</taxon>
        <taxon>Pelistega</taxon>
    </lineage>
</organism>
<evidence type="ECO:0000256" key="5">
    <source>
        <dbReference type="ARBA" id="ARBA00022692"/>
    </source>
</evidence>
<keyword evidence="4" id="KW-1003">Cell membrane</keyword>
<evidence type="ECO:0000256" key="2">
    <source>
        <dbReference type="ARBA" id="ARBA00007935"/>
    </source>
</evidence>
<feature type="transmembrane region" description="Helical" evidence="8">
    <location>
        <begin position="72"/>
        <end position="89"/>
    </location>
</feature>
<dbReference type="CDD" id="cd06550">
    <property type="entry name" value="TM_ABC_iron-siderophores_like"/>
    <property type="match status" value="1"/>
</dbReference>
<feature type="transmembrane region" description="Helical" evidence="8">
    <location>
        <begin position="135"/>
        <end position="157"/>
    </location>
</feature>
<protein>
    <submittedName>
        <fullName evidence="9">Ferrichrome ABC transporter permease</fullName>
    </submittedName>
</protein>
<evidence type="ECO:0000256" key="3">
    <source>
        <dbReference type="ARBA" id="ARBA00022448"/>
    </source>
</evidence>
<feature type="transmembrane region" description="Helical" evidence="8">
    <location>
        <begin position="324"/>
        <end position="344"/>
    </location>
</feature>
<dbReference type="Proteomes" id="UP000018766">
    <property type="component" value="Unassembled WGS sequence"/>
</dbReference>
<keyword evidence="3" id="KW-0813">Transport</keyword>
<dbReference type="AlphaFoldDB" id="V8G936"/>
<dbReference type="GO" id="GO:0022857">
    <property type="term" value="F:transmembrane transporter activity"/>
    <property type="evidence" value="ECO:0007669"/>
    <property type="project" value="InterPro"/>
</dbReference>
<sequence length="348" mass="37382">MKSMLSTKEHIIPQYTSWKLIVGWAVLALISIFLAIFLGVVDIPISDILATFTGQGSSTAQSIIMDIRLPRIITGMLAGVHLSVAGFILQTITRNLLADPSIMGISQGATLAITIFLLFTVYTGNVSESQPVMPIAWLPGIGMIGGLIAGVIIYFFALQRELGPLRITLCGIAIGAILHAIALGLMVGWGSHRIEVVLEWLSGSLYARSWQHVLFLLPFTVFGLLSLPLLSRPLNLLHFETTVAQSFGLSYKRHFSFALILACSLAASAVGVVGPIIFVGLIAPHLARFIAGRHLSLVLPLSIVSGIIIVTFSDLIGRMVGQDFEIPIGVVTALCGVPLLITLLRRTI</sequence>